<dbReference type="InterPro" id="IPR036426">
    <property type="entry name" value="Bulb-type_lectin_dom_sf"/>
</dbReference>
<dbReference type="PROSITE" id="PS50927">
    <property type="entry name" value="BULB_LECTIN"/>
    <property type="match status" value="1"/>
</dbReference>
<dbReference type="EMBL" id="SCKG01000004">
    <property type="protein sequence ID" value="TDH14488.1"/>
    <property type="molecule type" value="Genomic_DNA"/>
</dbReference>
<dbReference type="InterPro" id="IPR001480">
    <property type="entry name" value="Bulb-type_lectin_dom"/>
</dbReference>
<organism evidence="2 3">
    <name type="scientific">Perca flavescens</name>
    <name type="common">American yellow perch</name>
    <name type="synonym">Morone flavescens</name>
    <dbReference type="NCBI Taxonomy" id="8167"/>
    <lineage>
        <taxon>Eukaryota</taxon>
        <taxon>Metazoa</taxon>
        <taxon>Chordata</taxon>
        <taxon>Craniata</taxon>
        <taxon>Vertebrata</taxon>
        <taxon>Euteleostomi</taxon>
        <taxon>Actinopterygii</taxon>
        <taxon>Neopterygii</taxon>
        <taxon>Teleostei</taxon>
        <taxon>Neoteleostei</taxon>
        <taxon>Acanthomorphata</taxon>
        <taxon>Eupercaria</taxon>
        <taxon>Perciformes</taxon>
        <taxon>Percoidei</taxon>
        <taxon>Percidae</taxon>
        <taxon>Percinae</taxon>
        <taxon>Perca</taxon>
    </lineage>
</organism>
<name>A0A484DG75_PERFV</name>
<evidence type="ECO:0000313" key="3">
    <source>
        <dbReference type="Proteomes" id="UP000295070"/>
    </source>
</evidence>
<sequence length="111" mass="12482">MKNFLSINDQLHPDQFLTSNNGQYKAYFQRDGNFVVYDSGNRPVWASGTDGSGAVHVLMQADGNLVVYDQHGQAKWSSGTYINSPCEMCRLELTDGGKLELTRNFQRVWSS</sequence>
<reference evidence="2 3" key="1">
    <citation type="submission" date="2019-01" db="EMBL/GenBank/DDBJ databases">
        <title>A chromosome-scale genome assembly of the yellow perch, Perca flavescens.</title>
        <authorList>
            <person name="Feron R."/>
            <person name="Morvezen R."/>
            <person name="Bestin A."/>
            <person name="Haffray P."/>
            <person name="Klopp C."/>
            <person name="Zahm M."/>
            <person name="Cabau C."/>
            <person name="Roques C."/>
            <person name="Donnadieu C."/>
            <person name="Bouchez O."/>
            <person name="Christie M."/>
            <person name="Larson W."/>
            <person name="Guiguen Y."/>
        </authorList>
    </citation>
    <scope>NUCLEOTIDE SEQUENCE [LARGE SCALE GENOMIC DNA]</scope>
    <source>
        <strain evidence="2">YP-PL-M2</strain>
        <tissue evidence="2">Blood</tissue>
    </source>
</reference>
<feature type="domain" description="Bulb-type lectin" evidence="1">
    <location>
        <begin position="2"/>
        <end position="111"/>
    </location>
</feature>
<dbReference type="Proteomes" id="UP000295070">
    <property type="component" value="Chromosome 4"/>
</dbReference>
<evidence type="ECO:0000259" key="1">
    <source>
        <dbReference type="PROSITE" id="PS50927"/>
    </source>
</evidence>
<proteinExistence type="predicted"/>
<evidence type="ECO:0000313" key="2">
    <source>
        <dbReference type="EMBL" id="TDH14488.1"/>
    </source>
</evidence>
<dbReference type="Gene3D" id="2.90.10.30">
    <property type="match status" value="1"/>
</dbReference>
<dbReference type="SUPFAM" id="SSF51110">
    <property type="entry name" value="alpha-D-mannose-specific plant lectins"/>
    <property type="match status" value="1"/>
</dbReference>
<accession>A0A484DG75</accession>
<protein>
    <recommendedName>
        <fullName evidence="1">Bulb-type lectin domain-containing protein</fullName>
    </recommendedName>
</protein>
<keyword evidence="3" id="KW-1185">Reference proteome</keyword>
<dbReference type="AlphaFoldDB" id="A0A484DG75"/>
<gene>
    <name evidence="2" type="ORF">EPR50_G00044610</name>
</gene>
<comment type="caution">
    <text evidence="2">The sequence shown here is derived from an EMBL/GenBank/DDBJ whole genome shotgun (WGS) entry which is preliminary data.</text>
</comment>
<dbReference type="SMART" id="SM00108">
    <property type="entry name" value="B_lectin"/>
    <property type="match status" value="1"/>
</dbReference>